<sequence>MDKEKLNDALIALALKRNQLSAMDYSDAKYDDVEEELHDLEDDFLEEYGDFLEDVITDIHDQYCPESDVLSPIAYLAHSYLNLGEDDNGKPAFDVGAKEGVIVDVEEMEDRLCRLVVVPNPTRFIIQSGKAMKKEVWMGGDVL</sequence>
<dbReference type="EMBL" id="BQKE01000001">
    <property type="protein sequence ID" value="GJM61617.1"/>
    <property type="molecule type" value="Genomic_DNA"/>
</dbReference>
<evidence type="ECO:0000313" key="2">
    <source>
        <dbReference type="Proteomes" id="UP001310022"/>
    </source>
</evidence>
<proteinExistence type="predicted"/>
<gene>
    <name evidence="1" type="ORF">PEDI_21690</name>
</gene>
<accession>A0AAN5AK89</accession>
<dbReference type="Proteomes" id="UP001310022">
    <property type="component" value="Unassembled WGS sequence"/>
</dbReference>
<evidence type="ECO:0000313" key="1">
    <source>
        <dbReference type="EMBL" id="GJM61617.1"/>
    </source>
</evidence>
<comment type="caution">
    <text evidence="1">The sequence shown here is derived from an EMBL/GenBank/DDBJ whole genome shotgun (WGS) entry which is preliminary data.</text>
</comment>
<keyword evidence="2" id="KW-1185">Reference proteome</keyword>
<protein>
    <submittedName>
        <fullName evidence="1">Uncharacterized protein</fullName>
    </submittedName>
</protein>
<dbReference type="AlphaFoldDB" id="A0AAN5AK89"/>
<reference evidence="1 2" key="1">
    <citation type="submission" date="2021-12" db="EMBL/GenBank/DDBJ databases">
        <title>Genome sequencing of bacteria with rrn-lacking chromosome and rrn-plasmid.</title>
        <authorList>
            <person name="Anda M."/>
            <person name="Iwasaki W."/>
        </authorList>
    </citation>
    <scope>NUCLEOTIDE SEQUENCE [LARGE SCALE GENOMIC DNA]</scope>
    <source>
        <strain evidence="1 2">NBRC 15940</strain>
    </source>
</reference>
<dbReference type="RefSeq" id="WP_338237125.1">
    <property type="nucleotide sequence ID" value="NZ_BQKE01000001.1"/>
</dbReference>
<organism evidence="1 2">
    <name type="scientific">Persicobacter diffluens</name>
    <dbReference type="NCBI Taxonomy" id="981"/>
    <lineage>
        <taxon>Bacteria</taxon>
        <taxon>Pseudomonadati</taxon>
        <taxon>Bacteroidota</taxon>
        <taxon>Cytophagia</taxon>
        <taxon>Cytophagales</taxon>
        <taxon>Persicobacteraceae</taxon>
        <taxon>Persicobacter</taxon>
    </lineage>
</organism>
<name>A0AAN5AK89_9BACT</name>